<proteinExistence type="inferred from homology"/>
<dbReference type="SUPFAM" id="SSF50978">
    <property type="entry name" value="WD40 repeat-like"/>
    <property type="match status" value="1"/>
</dbReference>
<dbReference type="Gene3D" id="2.130.10.10">
    <property type="entry name" value="YVTN repeat-like/Quinoprotein amine dehydrogenase"/>
    <property type="match status" value="3"/>
</dbReference>
<dbReference type="GO" id="GO:0071013">
    <property type="term" value="C:catalytic step 2 spliceosome"/>
    <property type="evidence" value="ECO:0007669"/>
    <property type="project" value="TreeGrafter"/>
</dbReference>
<protein>
    <submittedName>
        <fullName evidence="6">Guanine nucleotide-binding protein subunit beta-1</fullName>
    </submittedName>
</protein>
<feature type="region of interest" description="Disordered" evidence="5">
    <location>
        <begin position="1"/>
        <end position="24"/>
    </location>
</feature>
<reference evidence="6 7" key="1">
    <citation type="submission" date="2017-12" db="EMBL/GenBank/DDBJ databases">
        <title>Sequencing, de novo assembly and annotation of complete genome of a new Thraustochytrid species, strain FCC1311.</title>
        <authorList>
            <person name="Sedici K."/>
            <person name="Godart F."/>
            <person name="Aiese Cigliano R."/>
            <person name="Sanseverino W."/>
            <person name="Barakat M."/>
            <person name="Ortet P."/>
            <person name="Marechal E."/>
            <person name="Cagnac O."/>
            <person name="Amato A."/>
        </authorList>
    </citation>
    <scope>NUCLEOTIDE SEQUENCE [LARGE SCALE GENOMIC DNA]</scope>
</reference>
<dbReference type="PANTHER" id="PTHR22842:SF3">
    <property type="entry name" value="WD REPEAT DOMAIN-CONTAINING PROTEIN 83"/>
    <property type="match status" value="1"/>
</dbReference>
<dbReference type="AlphaFoldDB" id="A0A2R5GVN5"/>
<comment type="similarity">
    <text evidence="3">Belongs to the WD repeat MORG1 family.</text>
</comment>
<accession>A0A2R5GVN5</accession>
<keyword evidence="7" id="KW-1185">Reference proteome</keyword>
<evidence type="ECO:0000256" key="2">
    <source>
        <dbReference type="ARBA" id="ARBA00022490"/>
    </source>
</evidence>
<dbReference type="PROSITE" id="PS50294">
    <property type="entry name" value="WD_REPEATS_REGION"/>
    <property type="match status" value="1"/>
</dbReference>
<gene>
    <name evidence="6" type="ORF">FCC1311_111202</name>
</gene>
<feature type="compositionally biased region" description="Basic and acidic residues" evidence="5">
    <location>
        <begin position="1"/>
        <end position="17"/>
    </location>
</feature>
<dbReference type="Proteomes" id="UP000241890">
    <property type="component" value="Unassembled WGS sequence"/>
</dbReference>
<feature type="repeat" description="WD" evidence="4">
    <location>
        <begin position="115"/>
        <end position="156"/>
    </location>
</feature>
<evidence type="ECO:0000256" key="3">
    <source>
        <dbReference type="ARBA" id="ARBA00038145"/>
    </source>
</evidence>
<dbReference type="PROSITE" id="PS50082">
    <property type="entry name" value="WD_REPEATS_2"/>
    <property type="match status" value="1"/>
</dbReference>
<dbReference type="EMBL" id="BEYU01000228">
    <property type="protein sequence ID" value="GBG34897.1"/>
    <property type="molecule type" value="Genomic_DNA"/>
</dbReference>
<evidence type="ECO:0000256" key="1">
    <source>
        <dbReference type="ARBA" id="ARBA00004496"/>
    </source>
</evidence>
<dbReference type="FunCoup" id="A0A2R5GVN5">
    <property type="interactions" value="54"/>
</dbReference>
<dbReference type="SMART" id="SM00320">
    <property type="entry name" value="WD40"/>
    <property type="match status" value="6"/>
</dbReference>
<dbReference type="GO" id="GO:0005737">
    <property type="term" value="C:cytoplasm"/>
    <property type="evidence" value="ECO:0007669"/>
    <property type="project" value="UniProtKB-SubCell"/>
</dbReference>
<organism evidence="6 7">
    <name type="scientific">Hondaea fermentalgiana</name>
    <dbReference type="NCBI Taxonomy" id="2315210"/>
    <lineage>
        <taxon>Eukaryota</taxon>
        <taxon>Sar</taxon>
        <taxon>Stramenopiles</taxon>
        <taxon>Bigyra</taxon>
        <taxon>Labyrinthulomycetes</taxon>
        <taxon>Thraustochytrida</taxon>
        <taxon>Thraustochytriidae</taxon>
        <taxon>Hondaea</taxon>
    </lineage>
</organism>
<dbReference type="Pfam" id="PF00400">
    <property type="entry name" value="WD40"/>
    <property type="match status" value="4"/>
</dbReference>
<dbReference type="InterPro" id="IPR036322">
    <property type="entry name" value="WD40_repeat_dom_sf"/>
</dbReference>
<dbReference type="InterPro" id="IPR051980">
    <property type="entry name" value="WD_repeat_MORG1"/>
</dbReference>
<sequence length="344" mass="37016">MTGKEVEVDVGRRRGQQERGQQQQRVTLRGHRGSVLAACFAGRYALTAGADKSVRLFNPTVDADTAREIAVFAGPHGYPLVDVAVSNDSSAMACCGDDKCGFVWDVEEQQVVQRLYGHAGPLTTTRFAPTNNLVVTGAKDCTARIYDLRSRNPAGVMTLRGFRDSLTAVHVLEAEILAASVDGTLRTFDVRRGLVTTDHLGKIATMDVSSSSTSLASLDASVDGSCVLIGCVDPGMICLMERSSGRVLQAFRGHVNASARIPAKLYGPRKVDNNNKNKYACVGSERGELWMWDVETGRKVLQEHMHEGPLSALACSSSGSHGLVLTAGYDGNVFVHCDILARKM</sequence>
<dbReference type="InterPro" id="IPR001680">
    <property type="entry name" value="WD40_rpt"/>
</dbReference>
<evidence type="ECO:0000256" key="5">
    <source>
        <dbReference type="SAM" id="MobiDB-lite"/>
    </source>
</evidence>
<evidence type="ECO:0000256" key="4">
    <source>
        <dbReference type="PROSITE-ProRule" id="PRU00221"/>
    </source>
</evidence>
<dbReference type="GO" id="GO:0000398">
    <property type="term" value="P:mRNA splicing, via spliceosome"/>
    <property type="evidence" value="ECO:0007669"/>
    <property type="project" value="TreeGrafter"/>
</dbReference>
<keyword evidence="2" id="KW-0963">Cytoplasm</keyword>
<dbReference type="OrthoDB" id="71437at2759"/>
<evidence type="ECO:0000313" key="6">
    <source>
        <dbReference type="EMBL" id="GBG34897.1"/>
    </source>
</evidence>
<comment type="subcellular location">
    <subcellularLocation>
        <location evidence="1">Cytoplasm</location>
    </subcellularLocation>
</comment>
<dbReference type="InParanoid" id="A0A2R5GVN5"/>
<dbReference type="PANTHER" id="PTHR22842">
    <property type="entry name" value="WD40 REPEAT PROTEIN"/>
    <property type="match status" value="1"/>
</dbReference>
<name>A0A2R5GVN5_9STRA</name>
<dbReference type="InterPro" id="IPR015943">
    <property type="entry name" value="WD40/YVTN_repeat-like_dom_sf"/>
</dbReference>
<comment type="caution">
    <text evidence="6">The sequence shown here is derived from an EMBL/GenBank/DDBJ whole genome shotgun (WGS) entry which is preliminary data.</text>
</comment>
<evidence type="ECO:0000313" key="7">
    <source>
        <dbReference type="Proteomes" id="UP000241890"/>
    </source>
</evidence>
<keyword evidence="4" id="KW-0853">WD repeat</keyword>